<feature type="transmembrane region" description="Helical" evidence="2">
    <location>
        <begin position="192"/>
        <end position="214"/>
    </location>
</feature>
<feature type="transmembrane region" description="Helical" evidence="2">
    <location>
        <begin position="234"/>
        <end position="256"/>
    </location>
</feature>
<evidence type="ECO:0000259" key="3">
    <source>
        <dbReference type="Pfam" id="PF13472"/>
    </source>
</evidence>
<sequence>MAGAAYGGGGLGLAGAGLLAVLRLEARAARRRVESRTSKQEPPTGDGVYGRGRGRVKPLVFVVLGDSSAVGLGVERAGETPGVLLAAALAELAERPVRLVRVAVSGSESYELDPQVERALAVRPDLALIMIGANDVTSRTRPSVSVRHLADAVRRLREAGAQVVVGTCPDLGTIRPIGQPLRLLARRWSRQLAAAQTIAVVEAGGRTVSLGSVLGPSFAQDRSLFSVDEFHPSAAGYASAAAVLLPALADAVGVWPERADRRRLRRGTVRPVARAAARAAGRTGTEVRATEVRGSGTGPLGTWARLLRRRPSDLPVPAEVGEADGLPVG</sequence>
<proteinExistence type="predicted"/>
<dbReference type="EMBL" id="FQVX01000001">
    <property type="protein sequence ID" value="SHF74940.1"/>
    <property type="molecule type" value="Genomic_DNA"/>
</dbReference>
<organism evidence="4 5">
    <name type="scientific">Geodermatophilus nigrescens</name>
    <dbReference type="NCBI Taxonomy" id="1070870"/>
    <lineage>
        <taxon>Bacteria</taxon>
        <taxon>Bacillati</taxon>
        <taxon>Actinomycetota</taxon>
        <taxon>Actinomycetes</taxon>
        <taxon>Geodermatophilales</taxon>
        <taxon>Geodermatophilaceae</taxon>
        <taxon>Geodermatophilus</taxon>
    </lineage>
</organism>
<name>A0A1M5E6X2_9ACTN</name>
<gene>
    <name evidence="4" type="ORF">SAMN05444351_0678</name>
</gene>
<evidence type="ECO:0000313" key="5">
    <source>
        <dbReference type="Proteomes" id="UP000184471"/>
    </source>
</evidence>
<evidence type="ECO:0000256" key="1">
    <source>
        <dbReference type="SAM" id="MobiDB-lite"/>
    </source>
</evidence>
<dbReference type="AlphaFoldDB" id="A0A1M5E6X2"/>
<accession>A0A1M5E6X2</accession>
<feature type="region of interest" description="Disordered" evidence="1">
    <location>
        <begin position="31"/>
        <end position="51"/>
    </location>
</feature>
<keyword evidence="2" id="KW-0472">Membrane</keyword>
<keyword evidence="5" id="KW-1185">Reference proteome</keyword>
<dbReference type="PANTHER" id="PTHR30383:SF5">
    <property type="entry name" value="SGNH HYDROLASE-TYPE ESTERASE DOMAIN-CONTAINING PROTEIN"/>
    <property type="match status" value="1"/>
</dbReference>
<dbReference type="InterPro" id="IPR013830">
    <property type="entry name" value="SGNH_hydro"/>
</dbReference>
<keyword evidence="2" id="KW-1133">Transmembrane helix</keyword>
<dbReference type="Pfam" id="PF13472">
    <property type="entry name" value="Lipase_GDSL_2"/>
    <property type="match status" value="1"/>
</dbReference>
<protein>
    <submittedName>
        <fullName evidence="4">Lysophospholipase L1</fullName>
    </submittedName>
</protein>
<feature type="transmembrane region" description="Helical" evidence="2">
    <location>
        <begin position="6"/>
        <end position="26"/>
    </location>
</feature>
<evidence type="ECO:0000256" key="2">
    <source>
        <dbReference type="SAM" id="Phobius"/>
    </source>
</evidence>
<dbReference type="SUPFAM" id="SSF52266">
    <property type="entry name" value="SGNH hydrolase"/>
    <property type="match status" value="1"/>
</dbReference>
<dbReference type="GO" id="GO:0004622">
    <property type="term" value="F:phosphatidylcholine lysophospholipase activity"/>
    <property type="evidence" value="ECO:0007669"/>
    <property type="project" value="TreeGrafter"/>
</dbReference>
<keyword evidence="2" id="KW-0812">Transmembrane</keyword>
<dbReference type="InterPro" id="IPR036514">
    <property type="entry name" value="SGNH_hydro_sf"/>
</dbReference>
<dbReference type="RefSeq" id="WP_245794265.1">
    <property type="nucleotide sequence ID" value="NZ_FQVX01000001.1"/>
</dbReference>
<evidence type="ECO:0000313" key="4">
    <source>
        <dbReference type="EMBL" id="SHF74940.1"/>
    </source>
</evidence>
<dbReference type="Proteomes" id="UP000184471">
    <property type="component" value="Unassembled WGS sequence"/>
</dbReference>
<feature type="domain" description="SGNH hydrolase-type esterase" evidence="3">
    <location>
        <begin position="63"/>
        <end position="238"/>
    </location>
</feature>
<dbReference type="Gene3D" id="3.40.50.1110">
    <property type="entry name" value="SGNH hydrolase"/>
    <property type="match status" value="1"/>
</dbReference>
<dbReference type="InterPro" id="IPR051532">
    <property type="entry name" value="Ester_Hydrolysis_Enzymes"/>
</dbReference>
<reference evidence="4 5" key="1">
    <citation type="submission" date="2016-11" db="EMBL/GenBank/DDBJ databases">
        <authorList>
            <person name="Jaros S."/>
            <person name="Januszkiewicz K."/>
            <person name="Wedrychowicz H."/>
        </authorList>
    </citation>
    <scope>NUCLEOTIDE SEQUENCE [LARGE SCALE GENOMIC DNA]</scope>
    <source>
        <strain evidence="4 5">DSM 45408</strain>
    </source>
</reference>
<dbReference type="CDD" id="cd01836">
    <property type="entry name" value="FeeA_FeeB_like"/>
    <property type="match status" value="1"/>
</dbReference>
<dbReference type="STRING" id="1070870.SAMN05444351_0678"/>
<dbReference type="PANTHER" id="PTHR30383">
    <property type="entry name" value="THIOESTERASE 1/PROTEASE 1/LYSOPHOSPHOLIPASE L1"/>
    <property type="match status" value="1"/>
</dbReference>